<organism evidence="2 3">
    <name type="scientific">Mycena pura</name>
    <dbReference type="NCBI Taxonomy" id="153505"/>
    <lineage>
        <taxon>Eukaryota</taxon>
        <taxon>Fungi</taxon>
        <taxon>Dikarya</taxon>
        <taxon>Basidiomycota</taxon>
        <taxon>Agaricomycotina</taxon>
        <taxon>Agaricomycetes</taxon>
        <taxon>Agaricomycetidae</taxon>
        <taxon>Agaricales</taxon>
        <taxon>Marasmiineae</taxon>
        <taxon>Mycenaceae</taxon>
        <taxon>Mycena</taxon>
    </lineage>
</organism>
<dbReference type="Proteomes" id="UP001219525">
    <property type="component" value="Unassembled WGS sequence"/>
</dbReference>
<name>A0AAD6Y4N6_9AGAR</name>
<feature type="region of interest" description="Disordered" evidence="1">
    <location>
        <begin position="745"/>
        <end position="796"/>
    </location>
</feature>
<sequence>MPDLGVSASRETVTASFRDCPVTNSALSCPNLWRSPSSLFSSIGIHEDVRLMRALLRDQDTTLHDFLEHLKDMKNKDPQLPQAISDLGSFIHLRLLEIYGSKKPFQEALDIPLGPVSQGSRSRTTKVKGVVLPADITPERILKDQLKDNVSGPIFSILAVILREALNERTSQPMADEMLGRMLRGKNPSTGQDTWDRDQMDPVRLSSLGTALLKEKIPPHKATQRLGLSNLLVWHLTGQGNGTSRFLETQKSMYFESAAGCIAAFEPYHQKNLALFEEQIKLHPRTKAKKVIEAARKLPQYMPTHNTMIYGEASNWLGLTPTRPDKTKLTIEEKVNPLFVTSLQESWFGFMVCKQPCFPGNMRATKANWIAANGKLGTFHGLDEMGFSIRTSDPLVVRAAFFRVIVHMDKFLSPKAKEALGYSPIFVEHVLCKIKRWISRFKSKIHAQTIISLVQKLVEEAATATESHKLLPIPVHMTREAIEEAIQLAKLNELNAQVSSSSVQVRGPITFLGRQKKVRNCTAKVRQPHKHIAACLEKMALEEQAKFSALFALAPQVAGALYEALMPKFLTRGDEGLLGEFNNREDYRIHGKLEMESHPFLPGTRDIVYGKLLVPPAGYPAVDALYCTLSEDEKTLDVVMLQATIARSHAISTKGVQPIVEMAVKTQKKVRYHFLFVSPSREIGQHLAQAASNSTTLGQGPRRLEIPVGWVVMKLPDGFDTSLTAFERRDKDFKLLELDYLDPDDAGEVKAGAETETETEAAAADVGPSSPRVRRRESDEDDEGRAGRRPAPAGFD</sequence>
<feature type="compositionally biased region" description="Low complexity" evidence="1">
    <location>
        <begin position="754"/>
        <end position="771"/>
    </location>
</feature>
<dbReference type="AlphaFoldDB" id="A0AAD6Y4N6"/>
<protein>
    <submittedName>
        <fullName evidence="2">Uncharacterized protein</fullName>
    </submittedName>
</protein>
<reference evidence="2" key="1">
    <citation type="submission" date="2023-03" db="EMBL/GenBank/DDBJ databases">
        <title>Massive genome expansion in bonnet fungi (Mycena s.s.) driven by repeated elements and novel gene families across ecological guilds.</title>
        <authorList>
            <consortium name="Lawrence Berkeley National Laboratory"/>
            <person name="Harder C.B."/>
            <person name="Miyauchi S."/>
            <person name="Viragh M."/>
            <person name="Kuo A."/>
            <person name="Thoen E."/>
            <person name="Andreopoulos B."/>
            <person name="Lu D."/>
            <person name="Skrede I."/>
            <person name="Drula E."/>
            <person name="Henrissat B."/>
            <person name="Morin E."/>
            <person name="Kohler A."/>
            <person name="Barry K."/>
            <person name="LaButti K."/>
            <person name="Morin E."/>
            <person name="Salamov A."/>
            <person name="Lipzen A."/>
            <person name="Mereny Z."/>
            <person name="Hegedus B."/>
            <person name="Baldrian P."/>
            <person name="Stursova M."/>
            <person name="Weitz H."/>
            <person name="Taylor A."/>
            <person name="Grigoriev I.V."/>
            <person name="Nagy L.G."/>
            <person name="Martin F."/>
            <person name="Kauserud H."/>
        </authorList>
    </citation>
    <scope>NUCLEOTIDE SEQUENCE</scope>
    <source>
        <strain evidence="2">9144</strain>
    </source>
</reference>
<dbReference type="EMBL" id="JARJCW010000133">
    <property type="protein sequence ID" value="KAJ7191384.1"/>
    <property type="molecule type" value="Genomic_DNA"/>
</dbReference>
<accession>A0AAD6Y4N6</accession>
<evidence type="ECO:0000313" key="3">
    <source>
        <dbReference type="Proteomes" id="UP001219525"/>
    </source>
</evidence>
<comment type="caution">
    <text evidence="2">The sequence shown here is derived from an EMBL/GenBank/DDBJ whole genome shotgun (WGS) entry which is preliminary data.</text>
</comment>
<evidence type="ECO:0000256" key="1">
    <source>
        <dbReference type="SAM" id="MobiDB-lite"/>
    </source>
</evidence>
<proteinExistence type="predicted"/>
<evidence type="ECO:0000313" key="2">
    <source>
        <dbReference type="EMBL" id="KAJ7191384.1"/>
    </source>
</evidence>
<keyword evidence="3" id="KW-1185">Reference proteome</keyword>
<gene>
    <name evidence="2" type="ORF">GGX14DRAFT_546685</name>
</gene>